<dbReference type="Proteomes" id="UP000824120">
    <property type="component" value="Chromosome 12"/>
</dbReference>
<dbReference type="EMBL" id="JACXVP010000012">
    <property type="protein sequence ID" value="KAG5571817.1"/>
    <property type="molecule type" value="Genomic_DNA"/>
</dbReference>
<protein>
    <submittedName>
        <fullName evidence="1">Uncharacterized protein</fullName>
    </submittedName>
</protein>
<dbReference type="GO" id="GO:0009507">
    <property type="term" value="C:chloroplast"/>
    <property type="evidence" value="ECO:0007669"/>
    <property type="project" value="TreeGrafter"/>
</dbReference>
<dbReference type="OrthoDB" id="1391591at2759"/>
<organism evidence="1 2">
    <name type="scientific">Solanum commersonii</name>
    <name type="common">Commerson's wild potato</name>
    <name type="synonym">Commerson's nightshade</name>
    <dbReference type="NCBI Taxonomy" id="4109"/>
    <lineage>
        <taxon>Eukaryota</taxon>
        <taxon>Viridiplantae</taxon>
        <taxon>Streptophyta</taxon>
        <taxon>Embryophyta</taxon>
        <taxon>Tracheophyta</taxon>
        <taxon>Spermatophyta</taxon>
        <taxon>Magnoliopsida</taxon>
        <taxon>eudicotyledons</taxon>
        <taxon>Gunneridae</taxon>
        <taxon>Pentapetalae</taxon>
        <taxon>asterids</taxon>
        <taxon>lamiids</taxon>
        <taxon>Solanales</taxon>
        <taxon>Solanaceae</taxon>
        <taxon>Solanoideae</taxon>
        <taxon>Solaneae</taxon>
        <taxon>Solanum</taxon>
    </lineage>
</organism>
<accession>A0A9J5W8F3</accession>
<gene>
    <name evidence="1" type="ORF">H5410_061583</name>
</gene>
<dbReference type="PANTHER" id="PTHR10277">
    <property type="entry name" value="HOMOCITRATE SYNTHASE-RELATED"/>
    <property type="match status" value="1"/>
</dbReference>
<sequence length="134" mass="15188">MAIKRRGEEVLGGLYTGINTKHIFTTSNMVEEYSGLKLQPHKAIVGPHVNNSTRKFYGRTHMLQVRKMGDGHMIRQINSALDVSYCTKAKRSSTAVHSTLWIMWCISVTADTCVAMDEWIQNPTCVNIDLFKQK</sequence>
<keyword evidence="2" id="KW-1185">Reference proteome</keyword>
<evidence type="ECO:0000313" key="2">
    <source>
        <dbReference type="Proteomes" id="UP000824120"/>
    </source>
</evidence>
<comment type="caution">
    <text evidence="1">The sequence shown here is derived from an EMBL/GenBank/DDBJ whole genome shotgun (WGS) entry which is preliminary data.</text>
</comment>
<dbReference type="InterPro" id="IPR050073">
    <property type="entry name" value="2-IPM_HCS-like"/>
</dbReference>
<dbReference type="AlphaFoldDB" id="A0A9J5W8F3"/>
<dbReference type="GO" id="GO:0003852">
    <property type="term" value="F:2-isopropylmalate synthase activity"/>
    <property type="evidence" value="ECO:0007669"/>
    <property type="project" value="TreeGrafter"/>
</dbReference>
<evidence type="ECO:0000313" key="1">
    <source>
        <dbReference type="EMBL" id="KAG5571817.1"/>
    </source>
</evidence>
<name>A0A9J5W8F3_SOLCO</name>
<dbReference type="PANTHER" id="PTHR10277:SF72">
    <property type="entry name" value="2-ISOPROPYLMALATE SYNTHASE B-LIKE"/>
    <property type="match status" value="1"/>
</dbReference>
<reference evidence="1 2" key="1">
    <citation type="submission" date="2020-09" db="EMBL/GenBank/DDBJ databases">
        <title>De no assembly of potato wild relative species, Solanum commersonii.</title>
        <authorList>
            <person name="Cho K."/>
        </authorList>
    </citation>
    <scope>NUCLEOTIDE SEQUENCE [LARGE SCALE GENOMIC DNA]</scope>
    <source>
        <strain evidence="1">LZ3.2</strain>
        <tissue evidence="1">Leaf</tissue>
    </source>
</reference>
<dbReference type="GO" id="GO:0009098">
    <property type="term" value="P:L-leucine biosynthetic process"/>
    <property type="evidence" value="ECO:0007669"/>
    <property type="project" value="TreeGrafter"/>
</dbReference>
<proteinExistence type="predicted"/>